<proteinExistence type="predicted"/>
<keyword evidence="1" id="KW-0812">Transmembrane</keyword>
<gene>
    <name evidence="2" type="ORF">CB5_LOCUS15839</name>
</gene>
<feature type="transmembrane region" description="Helical" evidence="1">
    <location>
        <begin position="104"/>
        <end position="125"/>
    </location>
</feature>
<keyword evidence="1" id="KW-0472">Membrane</keyword>
<evidence type="ECO:0000313" key="2">
    <source>
        <dbReference type="EMBL" id="CAD1832628.1"/>
    </source>
</evidence>
<dbReference type="AlphaFoldDB" id="A0A6V7PPN5"/>
<dbReference type="EMBL" id="LR862150">
    <property type="protein sequence ID" value="CAD1832628.1"/>
    <property type="molecule type" value="Genomic_DNA"/>
</dbReference>
<sequence>MEIYYPNGLESNLNTDSTSSNNIDNVQAKWLFIGFGAANVLRWSTMRFEKFCDVANDPSCKDINALKQHIKNLLIQPRPRLTSTFWMIPAEEPSFPVDQLKASFCFILSITKIYIWSTVTIWLLGLNS</sequence>
<keyword evidence="1" id="KW-1133">Transmembrane helix</keyword>
<reference evidence="2" key="1">
    <citation type="submission" date="2020-07" db="EMBL/GenBank/DDBJ databases">
        <authorList>
            <person name="Lin J."/>
        </authorList>
    </citation>
    <scope>NUCLEOTIDE SEQUENCE</scope>
</reference>
<organism evidence="2">
    <name type="scientific">Ananas comosus var. bracteatus</name>
    <name type="common">red pineapple</name>
    <dbReference type="NCBI Taxonomy" id="296719"/>
    <lineage>
        <taxon>Eukaryota</taxon>
        <taxon>Viridiplantae</taxon>
        <taxon>Streptophyta</taxon>
        <taxon>Embryophyta</taxon>
        <taxon>Tracheophyta</taxon>
        <taxon>Spermatophyta</taxon>
        <taxon>Magnoliopsida</taxon>
        <taxon>Liliopsida</taxon>
        <taxon>Poales</taxon>
        <taxon>Bromeliaceae</taxon>
        <taxon>Bromelioideae</taxon>
        <taxon>Ananas</taxon>
    </lineage>
</organism>
<accession>A0A6V7PPN5</accession>
<protein>
    <submittedName>
        <fullName evidence="2">Uncharacterized protein</fullName>
    </submittedName>
</protein>
<name>A0A6V7PPN5_ANACO</name>
<evidence type="ECO:0000256" key="1">
    <source>
        <dbReference type="SAM" id="Phobius"/>
    </source>
</evidence>